<accession>A0A0E9NHF6</accession>
<keyword evidence="6" id="KW-1185">Reference proteome</keyword>
<reference evidence="5 6" key="2">
    <citation type="journal article" date="2014" name="J. Gen. Appl. Microbiol.">
        <title>The early diverging ascomycetous budding yeast Saitoella complicata has three histone deacetylases belonging to the Clr6, Hos2, and Rpd3 lineages.</title>
        <authorList>
            <person name="Nishida H."/>
            <person name="Matsumoto T."/>
            <person name="Kondo S."/>
            <person name="Hamamoto M."/>
            <person name="Yoshikawa H."/>
        </authorList>
    </citation>
    <scope>NUCLEOTIDE SEQUENCE [LARGE SCALE GENOMIC DNA]</scope>
    <source>
        <strain evidence="5 6">NRRL Y-17804</strain>
    </source>
</reference>
<reference evidence="5 6" key="1">
    <citation type="journal article" date="2011" name="J. Gen. Appl. Microbiol.">
        <title>Draft genome sequencing of the enigmatic yeast Saitoella complicata.</title>
        <authorList>
            <person name="Nishida H."/>
            <person name="Hamamoto M."/>
            <person name="Sugiyama J."/>
        </authorList>
    </citation>
    <scope>NUCLEOTIDE SEQUENCE [LARGE SCALE GENOMIC DNA]</scope>
    <source>
        <strain evidence="5 6">NRRL Y-17804</strain>
    </source>
</reference>
<dbReference type="GO" id="GO:0051321">
    <property type="term" value="P:meiotic cell cycle"/>
    <property type="evidence" value="ECO:0007669"/>
    <property type="project" value="TreeGrafter"/>
</dbReference>
<dbReference type="AlphaFoldDB" id="A0A0E9NHF6"/>
<feature type="compositionally biased region" description="Low complexity" evidence="3">
    <location>
        <begin position="454"/>
        <end position="472"/>
    </location>
</feature>
<dbReference type="InterPro" id="IPR024061">
    <property type="entry name" value="NDT80_DNA-bd_dom"/>
</dbReference>
<evidence type="ECO:0000259" key="4">
    <source>
        <dbReference type="PROSITE" id="PS51517"/>
    </source>
</evidence>
<dbReference type="Gene3D" id="2.60.40.1390">
    <property type="entry name" value="NDT80 DNA-binding domain"/>
    <property type="match status" value="2"/>
</dbReference>
<dbReference type="PROSITE" id="PS51517">
    <property type="entry name" value="NDT80"/>
    <property type="match status" value="1"/>
</dbReference>
<gene>
    <name evidence="5" type="ORF">G7K_3269-t1</name>
</gene>
<dbReference type="PANTHER" id="PTHR35144:SF2">
    <property type="entry name" value="MEIOSIS-SPECIFIC TRANSCRIPTION FACTOR NDT80"/>
    <property type="match status" value="1"/>
</dbReference>
<dbReference type="Proteomes" id="UP000033140">
    <property type="component" value="Unassembled WGS sequence"/>
</dbReference>
<feature type="region of interest" description="Disordered" evidence="3">
    <location>
        <begin position="278"/>
        <end position="305"/>
    </location>
</feature>
<dbReference type="EMBL" id="BACD03000020">
    <property type="protein sequence ID" value="GAO49111.1"/>
    <property type="molecule type" value="Genomic_DNA"/>
</dbReference>
<dbReference type="GO" id="GO:0003700">
    <property type="term" value="F:DNA-binding transcription factor activity"/>
    <property type="evidence" value="ECO:0007669"/>
    <property type="project" value="UniProtKB-UniRule"/>
</dbReference>
<dbReference type="InterPro" id="IPR052605">
    <property type="entry name" value="Fungal_trans_regulator"/>
</dbReference>
<dbReference type="Pfam" id="PF05224">
    <property type="entry name" value="NDT80_PhoG"/>
    <property type="match status" value="1"/>
</dbReference>
<organism evidence="5 6">
    <name type="scientific">Saitoella complicata (strain BCRC 22490 / CBS 7301 / JCM 7358 / NBRC 10748 / NRRL Y-17804)</name>
    <dbReference type="NCBI Taxonomy" id="698492"/>
    <lineage>
        <taxon>Eukaryota</taxon>
        <taxon>Fungi</taxon>
        <taxon>Dikarya</taxon>
        <taxon>Ascomycota</taxon>
        <taxon>Taphrinomycotina</taxon>
        <taxon>Taphrinomycotina incertae sedis</taxon>
        <taxon>Saitoella</taxon>
    </lineage>
</organism>
<comment type="caution">
    <text evidence="5">The sequence shown here is derived from an EMBL/GenBank/DDBJ whole genome shotgun (WGS) entry which is preliminary data.</text>
</comment>
<feature type="compositionally biased region" description="Gly residues" evidence="3">
    <location>
        <begin position="541"/>
        <end position="561"/>
    </location>
</feature>
<proteinExistence type="predicted"/>
<sequence>MGISERRGGFVMRTCCLISLDPCYIAIVPVAASYLTARAPAYATMSTINIFEPQTILTAISTTLNKDPIIITLTPTLEGNFFIAAPMNDVTCYRRNYFAPCLLVTANAPPETWIIRGSAGQMTRVQSLSVHLSARMSSSPTKPVPLVQQTSRKDMTGGNPPDPLPVVWNERGMVESKPLTWKRMQFKSATAKNTRTKSSTSTTDSPSGTTTYRGENYSLVLTLVATTPEQVHVPLIEVNSVPICVRGRSAWFYADSATQPIPGVKSQAERWAGVVPSMSSSSNAASASTATGTATGTGRGGEEGVPVPVSVSVPQAGWYSNNTPVAGQQSVNFGLGAWTGAGAGVGVGTGMLSGNGRPRPQPSSLNFSSSLPDYTGGAYSPMNTSTTNAWTPAVFDFGSGSGSAYPGASVPTMTATPTPTINAVSTGAGFMSPPTTTSILIPTPTPILLRHASSDFSSSSSRTGTLSLSRMSTQEERDMDMGMDMDIPAPDLSPREKPKCRSLSLSHHMTPPTVPSMLQRHSISTVPEDQASMSVSQQTGTTGGGGGGDESGIGSGGEGGGEGDGDAYIFYPMDARYALPPVDVVYLPHAGHCHRDTSTGGDGGVGYMYGHGRGFGQGG</sequence>
<dbReference type="InterPro" id="IPR037141">
    <property type="entry name" value="NDT80_DNA-bd_dom_sf"/>
</dbReference>
<feature type="compositionally biased region" description="Low complexity" evidence="3">
    <location>
        <begin position="187"/>
        <end position="211"/>
    </location>
</feature>
<dbReference type="GO" id="GO:0045944">
    <property type="term" value="P:positive regulation of transcription by RNA polymerase II"/>
    <property type="evidence" value="ECO:0007669"/>
    <property type="project" value="TreeGrafter"/>
</dbReference>
<evidence type="ECO:0000313" key="5">
    <source>
        <dbReference type="EMBL" id="GAO49111.1"/>
    </source>
</evidence>
<dbReference type="PANTHER" id="PTHR35144">
    <property type="entry name" value="MEIOSIS-SPECIFIC TRANSCRIPTION FACTOR NDT80"/>
    <property type="match status" value="1"/>
</dbReference>
<feature type="region of interest" description="Disordered" evidence="3">
    <location>
        <begin position="186"/>
        <end position="212"/>
    </location>
</feature>
<evidence type="ECO:0000256" key="1">
    <source>
        <dbReference type="ARBA" id="ARBA00023125"/>
    </source>
</evidence>
<keyword evidence="1 2" id="KW-0238">DNA-binding</keyword>
<evidence type="ECO:0000256" key="3">
    <source>
        <dbReference type="SAM" id="MobiDB-lite"/>
    </source>
</evidence>
<feature type="compositionally biased region" description="Low complexity" evidence="3">
    <location>
        <begin position="278"/>
        <end position="296"/>
    </location>
</feature>
<evidence type="ECO:0000313" key="6">
    <source>
        <dbReference type="Proteomes" id="UP000033140"/>
    </source>
</evidence>
<feature type="compositionally biased region" description="Polar residues" evidence="3">
    <location>
        <begin position="519"/>
        <end position="538"/>
    </location>
</feature>
<feature type="domain" description="NDT80" evidence="4">
    <location>
        <begin position="15"/>
        <end position="257"/>
    </location>
</feature>
<dbReference type="InterPro" id="IPR008967">
    <property type="entry name" value="p53-like_TF_DNA-bd_sf"/>
</dbReference>
<reference evidence="5 6" key="3">
    <citation type="journal article" date="2015" name="Genome Announc.">
        <title>Draft Genome Sequence of the Archiascomycetous Yeast Saitoella complicata.</title>
        <authorList>
            <person name="Yamauchi K."/>
            <person name="Kondo S."/>
            <person name="Hamamoto M."/>
            <person name="Takahashi Y."/>
            <person name="Ogura Y."/>
            <person name="Hayashi T."/>
            <person name="Nishida H."/>
        </authorList>
    </citation>
    <scope>NUCLEOTIDE SEQUENCE [LARGE SCALE GENOMIC DNA]</scope>
    <source>
        <strain evidence="5 6">NRRL Y-17804</strain>
    </source>
</reference>
<protein>
    <recommendedName>
        <fullName evidence="4">NDT80 domain-containing protein</fullName>
    </recommendedName>
</protein>
<dbReference type="OMA" id="RYKIATI"/>
<dbReference type="GO" id="GO:0000228">
    <property type="term" value="C:nuclear chromosome"/>
    <property type="evidence" value="ECO:0007669"/>
    <property type="project" value="TreeGrafter"/>
</dbReference>
<feature type="region of interest" description="Disordered" evidence="3">
    <location>
        <begin position="454"/>
        <end position="561"/>
    </location>
</feature>
<feature type="DNA-binding region" description="NDT80" evidence="2">
    <location>
        <begin position="15"/>
        <end position="257"/>
    </location>
</feature>
<evidence type="ECO:0000256" key="2">
    <source>
        <dbReference type="PROSITE-ProRule" id="PRU00850"/>
    </source>
</evidence>
<dbReference type="SUPFAM" id="SSF49417">
    <property type="entry name" value="p53-like transcription factors"/>
    <property type="match status" value="1"/>
</dbReference>
<dbReference type="GO" id="GO:0003677">
    <property type="term" value="F:DNA binding"/>
    <property type="evidence" value="ECO:0007669"/>
    <property type="project" value="UniProtKB-KW"/>
</dbReference>
<name>A0A0E9NHF6_SAICN</name>